<sequence>MSRNLSITFGLLLVLALAFGVFAIVRSVNGSGPAEAERVSAETLVNDDSHYLDEVEGADVTVVEFLDFECPACGQMYPVMEDVREKYEGDVNFVVRYFPLPGHVNAEASAAAAEAAARQDSFEEMYQKLFETQEEWSGASEPTPEVFVDYAEEIGLDRDQFVEDMNDPAILERINADLPDGQEAGVQGTPTIFVNGRLMSSMPSEKQLSSVIDEELEAAQEKAAEEGEGEQ</sequence>
<organism evidence="7 8">
    <name type="scientific">Nocardiopsis endophytica</name>
    <dbReference type="NCBI Taxonomy" id="3018445"/>
    <lineage>
        <taxon>Bacteria</taxon>
        <taxon>Bacillati</taxon>
        <taxon>Actinomycetota</taxon>
        <taxon>Actinomycetes</taxon>
        <taxon>Streptosporangiales</taxon>
        <taxon>Nocardiopsidaceae</taxon>
        <taxon>Nocardiopsis</taxon>
    </lineage>
</organism>
<dbReference type="RefSeq" id="WP_270687105.1">
    <property type="nucleotide sequence ID" value="NZ_JAQFWQ010000052.1"/>
</dbReference>
<evidence type="ECO:0000256" key="1">
    <source>
        <dbReference type="ARBA" id="ARBA00005791"/>
    </source>
</evidence>
<feature type="domain" description="Thioredoxin" evidence="6">
    <location>
        <begin position="30"/>
        <end position="217"/>
    </location>
</feature>
<keyword evidence="8" id="KW-1185">Reference proteome</keyword>
<proteinExistence type="inferred from homology"/>
<dbReference type="PANTHER" id="PTHR13887:SF14">
    <property type="entry name" value="DISULFIDE BOND FORMATION PROTEIN D"/>
    <property type="match status" value="1"/>
</dbReference>
<evidence type="ECO:0000313" key="7">
    <source>
        <dbReference type="EMBL" id="MDA2812515.1"/>
    </source>
</evidence>
<keyword evidence="3" id="KW-0560">Oxidoreductase</keyword>
<dbReference type="Proteomes" id="UP001527866">
    <property type="component" value="Unassembled WGS sequence"/>
</dbReference>
<dbReference type="PANTHER" id="PTHR13887">
    <property type="entry name" value="GLUTATHIONE S-TRANSFERASE KAPPA"/>
    <property type="match status" value="1"/>
</dbReference>
<dbReference type="EMBL" id="JAQFWQ010000052">
    <property type="protein sequence ID" value="MDA2812515.1"/>
    <property type="molecule type" value="Genomic_DNA"/>
</dbReference>
<gene>
    <name evidence="7" type="ORF">O4J56_17865</name>
</gene>
<protein>
    <submittedName>
        <fullName evidence="7">Thioredoxin domain-containing protein</fullName>
    </submittedName>
</protein>
<dbReference type="SUPFAM" id="SSF52833">
    <property type="entry name" value="Thioredoxin-like"/>
    <property type="match status" value="1"/>
</dbReference>
<keyword evidence="4" id="KW-1015">Disulfide bond</keyword>
<reference evidence="7 8" key="1">
    <citation type="submission" date="2023-01" db="EMBL/GenBank/DDBJ databases">
        <title>Draft genome sequence of Nocardiopsis sp. RSe5-2 isolated from halophytes.</title>
        <authorList>
            <person name="Duangmal K."/>
            <person name="Chantavorakit T."/>
        </authorList>
    </citation>
    <scope>NUCLEOTIDE SEQUENCE [LARGE SCALE GENOMIC DNA]</scope>
    <source>
        <strain evidence="7 8">RSe5-2</strain>
    </source>
</reference>
<accession>A0ABT4U6E6</accession>
<dbReference type="InterPro" id="IPR013766">
    <property type="entry name" value="Thioredoxin_domain"/>
</dbReference>
<comment type="caution">
    <text evidence="7">The sequence shown here is derived from an EMBL/GenBank/DDBJ whole genome shotgun (WGS) entry which is preliminary data.</text>
</comment>
<comment type="similarity">
    <text evidence="1">Belongs to the thioredoxin family. DsbA subfamily.</text>
</comment>
<evidence type="ECO:0000313" key="8">
    <source>
        <dbReference type="Proteomes" id="UP001527866"/>
    </source>
</evidence>
<dbReference type="InterPro" id="IPR012336">
    <property type="entry name" value="Thioredoxin-like_fold"/>
</dbReference>
<keyword evidence="5" id="KW-0676">Redox-active center</keyword>
<evidence type="ECO:0000256" key="4">
    <source>
        <dbReference type="ARBA" id="ARBA00023157"/>
    </source>
</evidence>
<evidence type="ECO:0000256" key="2">
    <source>
        <dbReference type="ARBA" id="ARBA00022729"/>
    </source>
</evidence>
<evidence type="ECO:0000259" key="6">
    <source>
        <dbReference type="PROSITE" id="PS51352"/>
    </source>
</evidence>
<dbReference type="Pfam" id="PF13462">
    <property type="entry name" value="Thioredoxin_4"/>
    <property type="match status" value="1"/>
</dbReference>
<evidence type="ECO:0000256" key="3">
    <source>
        <dbReference type="ARBA" id="ARBA00023002"/>
    </source>
</evidence>
<dbReference type="PROSITE" id="PS51352">
    <property type="entry name" value="THIOREDOXIN_2"/>
    <property type="match status" value="1"/>
</dbReference>
<dbReference type="InterPro" id="IPR036249">
    <property type="entry name" value="Thioredoxin-like_sf"/>
</dbReference>
<keyword evidence="2" id="KW-0732">Signal</keyword>
<evidence type="ECO:0000256" key="5">
    <source>
        <dbReference type="ARBA" id="ARBA00023284"/>
    </source>
</evidence>
<name>A0ABT4U6E6_9ACTN</name>
<dbReference type="Gene3D" id="3.40.30.10">
    <property type="entry name" value="Glutaredoxin"/>
    <property type="match status" value="1"/>
</dbReference>